<reference evidence="1" key="2">
    <citation type="journal article" date="2021" name="PeerJ">
        <title>Extensive microbial diversity within the chicken gut microbiome revealed by metagenomics and culture.</title>
        <authorList>
            <person name="Gilroy R."/>
            <person name="Ravi A."/>
            <person name="Getino M."/>
            <person name="Pursley I."/>
            <person name="Horton D.L."/>
            <person name="Alikhan N.F."/>
            <person name="Baker D."/>
            <person name="Gharbi K."/>
            <person name="Hall N."/>
            <person name="Watson M."/>
            <person name="Adriaenssens E.M."/>
            <person name="Foster-Nyarko E."/>
            <person name="Jarju S."/>
            <person name="Secka A."/>
            <person name="Antonio M."/>
            <person name="Oren A."/>
            <person name="Chaudhuri R.R."/>
            <person name="La Ragione R."/>
            <person name="Hildebrand F."/>
            <person name="Pallen M.J."/>
        </authorList>
    </citation>
    <scope>NUCLEOTIDE SEQUENCE</scope>
    <source>
        <strain evidence="1">CHK183-6373</strain>
    </source>
</reference>
<evidence type="ECO:0000313" key="2">
    <source>
        <dbReference type="Proteomes" id="UP000886884"/>
    </source>
</evidence>
<name>A0A9D1P845_9FIRM</name>
<proteinExistence type="predicted"/>
<reference evidence="1" key="1">
    <citation type="submission" date="2020-10" db="EMBL/GenBank/DDBJ databases">
        <authorList>
            <person name="Gilroy R."/>
        </authorList>
    </citation>
    <scope>NUCLEOTIDE SEQUENCE</scope>
    <source>
        <strain evidence="1">CHK183-6373</strain>
    </source>
</reference>
<dbReference type="Pfam" id="PF08817">
    <property type="entry name" value="YukD"/>
    <property type="match status" value="1"/>
</dbReference>
<dbReference type="Gene3D" id="3.10.20.90">
    <property type="entry name" value="Phosphatidylinositol 3-kinase Catalytic Subunit, Chain A, domain 1"/>
    <property type="match status" value="1"/>
</dbReference>
<dbReference type="Proteomes" id="UP000886884">
    <property type="component" value="Unassembled WGS sequence"/>
</dbReference>
<evidence type="ECO:0000313" key="1">
    <source>
        <dbReference type="EMBL" id="HIV27620.1"/>
    </source>
</evidence>
<protein>
    <recommendedName>
        <fullName evidence="3">WXG100 protein secretion system (Wss), protein YukD</fullName>
    </recommendedName>
</protein>
<dbReference type="AlphaFoldDB" id="A0A9D1P845"/>
<dbReference type="EMBL" id="DVOT01000124">
    <property type="protein sequence ID" value="HIV27620.1"/>
    <property type="molecule type" value="Genomic_DNA"/>
</dbReference>
<organism evidence="1 2">
    <name type="scientific">Candidatus Ornithocaccomicrobium faecavium</name>
    <dbReference type="NCBI Taxonomy" id="2840890"/>
    <lineage>
        <taxon>Bacteria</taxon>
        <taxon>Bacillati</taxon>
        <taxon>Bacillota</taxon>
        <taxon>Clostridia</taxon>
        <taxon>Candidatus Ornithocaccomicrobium</taxon>
    </lineage>
</organism>
<sequence>MQSIIVEVYVPATSASFDFRLPAMARVGETIEEMIRILEATQQNLLFNKAQPILFDRERGAVLKNWETVGAAGLRDGSKLLLV</sequence>
<gene>
    <name evidence="1" type="ORF">IAA64_06595</name>
</gene>
<evidence type="ECO:0008006" key="3">
    <source>
        <dbReference type="Google" id="ProtNLM"/>
    </source>
</evidence>
<accession>A0A9D1P845</accession>
<comment type="caution">
    <text evidence="1">The sequence shown here is derived from an EMBL/GenBank/DDBJ whole genome shotgun (WGS) entry which is preliminary data.</text>
</comment>
<dbReference type="InterPro" id="IPR024962">
    <property type="entry name" value="YukD-like"/>
</dbReference>